<dbReference type="AlphaFoldDB" id="A0A172ZFF2"/>
<reference evidence="1 2" key="2">
    <citation type="journal article" date="2016" name="Int. J. Syst. Evol. Microbiol.">
        <title>Paenibacillus bovis sp. nov., isolated from raw yak (Bos grunniens) milk.</title>
        <authorList>
            <person name="Gao C."/>
            <person name="Han J."/>
            <person name="Liu Z."/>
            <person name="Xu X."/>
            <person name="Hang F."/>
            <person name="Wu Z."/>
        </authorList>
    </citation>
    <scope>NUCLEOTIDE SEQUENCE [LARGE SCALE GENOMIC DNA]</scope>
    <source>
        <strain evidence="1 2">BD3526</strain>
    </source>
</reference>
<name>A0A172ZFF2_9BACL</name>
<gene>
    <name evidence="1" type="ORF">AR543_07590</name>
</gene>
<organism evidence="1 2">
    <name type="scientific">Paenibacillus bovis</name>
    <dbReference type="NCBI Taxonomy" id="1616788"/>
    <lineage>
        <taxon>Bacteria</taxon>
        <taxon>Bacillati</taxon>
        <taxon>Bacillota</taxon>
        <taxon>Bacilli</taxon>
        <taxon>Bacillales</taxon>
        <taxon>Paenibacillaceae</taxon>
        <taxon>Paenibacillus</taxon>
    </lineage>
</organism>
<dbReference type="KEGG" id="pbv:AR543_07590"/>
<dbReference type="EMBL" id="CP013023">
    <property type="protein sequence ID" value="ANF95880.1"/>
    <property type="molecule type" value="Genomic_DNA"/>
</dbReference>
<accession>A0A172ZFF2</accession>
<proteinExistence type="predicted"/>
<protein>
    <submittedName>
        <fullName evidence="1">Uncharacterized protein</fullName>
    </submittedName>
</protein>
<keyword evidence="2" id="KW-1185">Reference proteome</keyword>
<evidence type="ECO:0000313" key="1">
    <source>
        <dbReference type="EMBL" id="ANF95880.1"/>
    </source>
</evidence>
<dbReference type="RefSeq" id="WP_060533230.1">
    <property type="nucleotide sequence ID" value="NZ_CP013023.1"/>
</dbReference>
<dbReference type="OrthoDB" id="2645648at2"/>
<dbReference type="SUPFAM" id="SSF48576">
    <property type="entry name" value="Terpenoid synthases"/>
    <property type="match status" value="1"/>
</dbReference>
<reference evidence="2" key="1">
    <citation type="submission" date="2015-10" db="EMBL/GenBank/DDBJ databases">
        <title>Genome of Paenibacillus bovis sp. nov.</title>
        <authorList>
            <person name="Wu Z."/>
            <person name="Gao C."/>
            <person name="Liu Z."/>
            <person name="Zheng H."/>
        </authorList>
    </citation>
    <scope>NUCLEOTIDE SEQUENCE [LARGE SCALE GENOMIC DNA]</scope>
    <source>
        <strain evidence="2">BD3526</strain>
    </source>
</reference>
<dbReference type="Proteomes" id="UP000078148">
    <property type="component" value="Chromosome"/>
</dbReference>
<sequence length="339" mass="39222">MHWLEDFDRHIHAAFEEAAQRIRQFPAPLNHEGLNYLNGFDIRVKDGIHNYICYLLPFWLERISSLHLAPERKEHLQQIAQSIAAGNIMGMLHYFIHDDLMDASATATEDNGAALIQNLRRLLPLSELLHAEYTGILSRIAGHRPEYWLYRRQYTYDWARAVQHEQHPGHFMNHIPLITGRASPLRLSAVVMLLEVGLPALLPGILQQLDLALLLLQMNDDAADWPEDLRLHNYNCLLSLIHEDAALRTDHPPEAFYILDEQTVRHYIYDRNILRHYANLAHEQYVSQLAVPADSLDLLQFCEELVQQLDQLAAAIEASRHLLLEQGSLFYYVYPPKLL</sequence>
<dbReference type="STRING" id="1616788.AR543_07590"/>
<dbReference type="InterPro" id="IPR008949">
    <property type="entry name" value="Isoprenoid_synthase_dom_sf"/>
</dbReference>
<evidence type="ECO:0000313" key="2">
    <source>
        <dbReference type="Proteomes" id="UP000078148"/>
    </source>
</evidence>